<evidence type="ECO:0000256" key="9">
    <source>
        <dbReference type="RuleBase" id="RU003884"/>
    </source>
</evidence>
<dbReference type="OrthoDB" id="6554712at2"/>
<dbReference type="Gene3D" id="2.60.40.2610">
    <property type="entry name" value="Outer membrane usher protein FimD, plug domain"/>
    <property type="match status" value="1"/>
</dbReference>
<dbReference type="FunFam" id="2.60.40.3110:FF:000001">
    <property type="entry name" value="Putative fimbrial outer membrane usher"/>
    <property type="match status" value="1"/>
</dbReference>
<dbReference type="InterPro" id="IPR025949">
    <property type="entry name" value="PapC-like_C"/>
</dbReference>
<organism evidence="13 14">
    <name type="scientific">Morganella psychrotolerans</name>
    <dbReference type="NCBI Taxonomy" id="368603"/>
    <lineage>
        <taxon>Bacteria</taxon>
        <taxon>Pseudomonadati</taxon>
        <taxon>Pseudomonadota</taxon>
        <taxon>Gammaproteobacteria</taxon>
        <taxon>Enterobacterales</taxon>
        <taxon>Morganellaceae</taxon>
        <taxon>Morganella</taxon>
    </lineage>
</organism>
<evidence type="ECO:0000256" key="1">
    <source>
        <dbReference type="ARBA" id="ARBA00004571"/>
    </source>
</evidence>
<gene>
    <name evidence="13" type="ORF">AYY18_09250</name>
</gene>
<evidence type="ECO:0000256" key="2">
    <source>
        <dbReference type="ARBA" id="ARBA00008064"/>
    </source>
</evidence>
<evidence type="ECO:0000259" key="11">
    <source>
        <dbReference type="Pfam" id="PF13953"/>
    </source>
</evidence>
<dbReference type="Proteomes" id="UP000092377">
    <property type="component" value="Unassembled WGS sequence"/>
</dbReference>
<dbReference type="AlphaFoldDB" id="A0A1B8H4Y5"/>
<proteinExistence type="inferred from homology"/>
<dbReference type="Pfam" id="PF13954">
    <property type="entry name" value="PapC_N"/>
    <property type="match status" value="1"/>
</dbReference>
<protein>
    <submittedName>
        <fullName evidence="13">Fimbrial protein</fullName>
    </submittedName>
</protein>
<dbReference type="InterPro" id="IPR018030">
    <property type="entry name" value="Fimbrial_membr_usher_CS"/>
</dbReference>
<dbReference type="Gene3D" id="3.10.20.410">
    <property type="match status" value="1"/>
</dbReference>
<comment type="caution">
    <text evidence="13">The sequence shown here is derived from an EMBL/GenBank/DDBJ whole genome shotgun (WGS) entry which is preliminary data.</text>
</comment>
<dbReference type="PANTHER" id="PTHR30451:SF6">
    <property type="entry name" value="OUTER MEMBRANE USHER PROTEIN SFMD"/>
    <property type="match status" value="1"/>
</dbReference>
<keyword evidence="5 9" id="KW-0812">Transmembrane</keyword>
<keyword evidence="4" id="KW-1134">Transmembrane beta strand</keyword>
<comment type="similarity">
    <text evidence="2 9">Belongs to the fimbrial export usher family.</text>
</comment>
<keyword evidence="8 9" id="KW-0998">Cell outer membrane</keyword>
<keyword evidence="7 9" id="KW-0472">Membrane</keyword>
<reference evidence="14" key="1">
    <citation type="submission" date="2016-06" db="EMBL/GenBank/DDBJ databases">
        <authorList>
            <person name="Butler K."/>
        </authorList>
    </citation>
    <scope>NUCLEOTIDE SEQUENCE [LARGE SCALE GENOMIC DNA]</scope>
    <source>
        <strain evidence="14">GCSL-Mp20</strain>
    </source>
</reference>
<feature type="domain" description="PapC N-terminal" evidence="12">
    <location>
        <begin position="35"/>
        <end position="183"/>
    </location>
</feature>
<dbReference type="InterPro" id="IPR037224">
    <property type="entry name" value="PapC_N_sf"/>
</dbReference>
<dbReference type="InterPro" id="IPR043142">
    <property type="entry name" value="PapC-like_C_sf"/>
</dbReference>
<dbReference type="InterPro" id="IPR025885">
    <property type="entry name" value="PapC_N"/>
</dbReference>
<dbReference type="Pfam" id="PF13953">
    <property type="entry name" value="PapC_C"/>
    <property type="match status" value="1"/>
</dbReference>
<dbReference type="PROSITE" id="PS01151">
    <property type="entry name" value="FIMBRIAL_USHER"/>
    <property type="match status" value="1"/>
</dbReference>
<dbReference type="SUPFAM" id="SSF141729">
    <property type="entry name" value="FimD N-terminal domain-like"/>
    <property type="match status" value="1"/>
</dbReference>
<evidence type="ECO:0000259" key="12">
    <source>
        <dbReference type="Pfam" id="PF13954"/>
    </source>
</evidence>
<dbReference type="FunFam" id="2.60.40.2610:FF:000001">
    <property type="entry name" value="Outer membrane fimbrial usher protein"/>
    <property type="match status" value="1"/>
</dbReference>
<keyword evidence="14" id="KW-1185">Reference proteome</keyword>
<dbReference type="NCBIfam" id="NF011745">
    <property type="entry name" value="PRK15198.1"/>
    <property type="match status" value="1"/>
</dbReference>
<sequence>MSNIKKVFTYTPVYIAVLAAVAYLLPAGTAGAKPSFNAAFLSDDLSDTDVSDLSRFETGGYQPPGNYLVEVSVNGEFVSSSEITFTEHKNKDGEPVLFPCFSADTITGFGVTIAKPEELTDQEKQCFPFTQKIPGSEYHFDFQKQRLNVSFPQASLSGQARGYISPDKWESGIPALFVNYFASGNNNSDNTSSYYVSLNSGFNLGVWQFRQSSAWNYNKNKSTSSSQWRSLMNYVQRPIIALKSQLVIGDGNSDGNVFDSAGFRGVRMFSVDNMYPDSQQGYAPTVRGMAKTDAKVVIRQNGYVIYQVYVPPGPFIINDLNPATSSGDLQVTVEENDGSTQRYVVPYSTLPVLQREGRVKYDVMAGEFRSGNSNQNTPAFVQATLLAGLSRDVSVYTGTQLANKYKAILVGVGQNIGQFGAFSFDITHANSELADGSSHKGQSLRFLYAKSLNTTGTTFQLLGYRYSTKGFYTLNDVAYKQMSGYEFAPDGEDGDNNKPIIINYHNLLYNKKGRFQVNLSQSFDNYGSLYLSGNQQSYWDKSGKDEWYQAGYSNSWNGMNYSISLSTTKALEIKDRDNMISMNISVPFSSFSSGNARSNSAFNNAYATFSATNNSGGRKAYRAGINGTLLEDRNLSYTVSQGHISQQGYNGSAGLDYQGTYGDFGVSYNYDPDQNQLNYRASGALLVHENGITLGQSLNETTVLVKAPGAAGVSVENYTGVKTDWRGYALVPYASAYRNNRIALNPDSFSDNTEIKNNVQNVVPVSGAVVRASFDTSIGIRALITLTHNGKPIRFGSMVQETGSQINSIVADDGRVYLTGLPLSGKLLVQWGNTPADQCTAAYDFTRQELNGPFLRTALECK</sequence>
<dbReference type="Pfam" id="PF00577">
    <property type="entry name" value="Usher"/>
    <property type="match status" value="1"/>
</dbReference>
<evidence type="ECO:0000256" key="4">
    <source>
        <dbReference type="ARBA" id="ARBA00022452"/>
    </source>
</evidence>
<dbReference type="InterPro" id="IPR000015">
    <property type="entry name" value="Fimb_usher"/>
</dbReference>
<dbReference type="GO" id="GO:0015473">
    <property type="term" value="F:fimbrial usher porin activity"/>
    <property type="evidence" value="ECO:0007669"/>
    <property type="project" value="InterPro"/>
</dbReference>
<accession>A0A1B8H4Y5</accession>
<keyword evidence="9" id="KW-1029">Fimbrium biogenesis</keyword>
<dbReference type="PANTHER" id="PTHR30451">
    <property type="entry name" value="OUTER MEMBRANE USHER PROTEIN"/>
    <property type="match status" value="1"/>
</dbReference>
<evidence type="ECO:0000256" key="8">
    <source>
        <dbReference type="ARBA" id="ARBA00023237"/>
    </source>
</evidence>
<comment type="subcellular location">
    <subcellularLocation>
        <location evidence="1 9">Cell outer membrane</location>
        <topology evidence="1 9">Multi-pass membrane protein</topology>
    </subcellularLocation>
</comment>
<dbReference type="GO" id="GO:0009279">
    <property type="term" value="C:cell outer membrane"/>
    <property type="evidence" value="ECO:0007669"/>
    <property type="project" value="UniProtKB-SubCell"/>
</dbReference>
<feature type="domain" description="PapC-like C-terminal" evidence="11">
    <location>
        <begin position="783"/>
        <end position="846"/>
    </location>
</feature>
<keyword evidence="3 9" id="KW-0813">Transport</keyword>
<evidence type="ECO:0000256" key="7">
    <source>
        <dbReference type="ARBA" id="ARBA00023136"/>
    </source>
</evidence>
<evidence type="ECO:0000313" key="14">
    <source>
        <dbReference type="Proteomes" id="UP000092377"/>
    </source>
</evidence>
<evidence type="ECO:0000256" key="5">
    <source>
        <dbReference type="ARBA" id="ARBA00022692"/>
    </source>
</evidence>
<dbReference type="RefSeq" id="WP_067405023.1">
    <property type="nucleotide sequence ID" value="NZ_LZEY01000056.1"/>
</dbReference>
<evidence type="ECO:0000256" key="6">
    <source>
        <dbReference type="ARBA" id="ARBA00022729"/>
    </source>
</evidence>
<evidence type="ECO:0000256" key="10">
    <source>
        <dbReference type="SAM" id="SignalP"/>
    </source>
</evidence>
<dbReference type="GO" id="GO:0009297">
    <property type="term" value="P:pilus assembly"/>
    <property type="evidence" value="ECO:0007669"/>
    <property type="project" value="InterPro"/>
</dbReference>
<evidence type="ECO:0000313" key="13">
    <source>
        <dbReference type="EMBL" id="OBU04134.1"/>
    </source>
</evidence>
<dbReference type="Gene3D" id="2.60.40.3110">
    <property type="match status" value="1"/>
</dbReference>
<evidence type="ECO:0000256" key="3">
    <source>
        <dbReference type="ARBA" id="ARBA00022448"/>
    </source>
</evidence>
<dbReference type="EMBL" id="LZEY01000056">
    <property type="protein sequence ID" value="OBU04134.1"/>
    <property type="molecule type" value="Genomic_DNA"/>
</dbReference>
<dbReference type="Gene3D" id="2.60.40.2070">
    <property type="match status" value="1"/>
</dbReference>
<name>A0A1B8H4Y5_9GAMM</name>
<feature type="chain" id="PRO_5008609314" evidence="10">
    <location>
        <begin position="33"/>
        <end position="862"/>
    </location>
</feature>
<feature type="signal peptide" evidence="10">
    <location>
        <begin position="1"/>
        <end position="32"/>
    </location>
</feature>
<dbReference type="InterPro" id="IPR042186">
    <property type="entry name" value="FimD_plug_dom"/>
</dbReference>
<keyword evidence="6 10" id="KW-0732">Signal</keyword>